<reference evidence="1" key="2">
    <citation type="submission" date="2020-09" db="EMBL/GenBank/DDBJ databases">
        <authorList>
            <person name="Sun Q."/>
            <person name="Zhou Y."/>
        </authorList>
    </citation>
    <scope>NUCLEOTIDE SEQUENCE</scope>
    <source>
        <strain evidence="1">CGMCC 1.12785</strain>
    </source>
</reference>
<comment type="caution">
    <text evidence="1">The sequence shown here is derived from an EMBL/GenBank/DDBJ whole genome shotgun (WGS) entry which is preliminary data.</text>
</comment>
<evidence type="ECO:0000313" key="2">
    <source>
        <dbReference type="Proteomes" id="UP000616114"/>
    </source>
</evidence>
<dbReference type="Gene3D" id="3.30.1780.10">
    <property type="entry name" value="ornithine cyclodeaminase, domain 1"/>
    <property type="match status" value="1"/>
</dbReference>
<dbReference type="GO" id="GO:0005737">
    <property type="term" value="C:cytoplasm"/>
    <property type="evidence" value="ECO:0007669"/>
    <property type="project" value="TreeGrafter"/>
</dbReference>
<dbReference type="SUPFAM" id="SSF51735">
    <property type="entry name" value="NAD(P)-binding Rossmann-fold domains"/>
    <property type="match status" value="1"/>
</dbReference>
<dbReference type="PANTHER" id="PTHR13812:SF19">
    <property type="entry name" value="KETIMINE REDUCTASE MU-CRYSTALLIN"/>
    <property type="match status" value="1"/>
</dbReference>
<dbReference type="EMBL" id="BMFY01000002">
    <property type="protein sequence ID" value="GGA04675.1"/>
    <property type="molecule type" value="Genomic_DNA"/>
</dbReference>
<name>A0A8J2XJ58_9MICO</name>
<sequence>MSETTAIDFLYLSEPDMIRAGVTDMAACVDTMEETLALLHAGDYRMAGANNDSHGAMIGFPEQPAFPGMPAHGPDRRFMAMPAYLGGRFGTTGVKWYGSNAANRDRGLPRSIHVFVLNDTETGAPLALMSANLLSAYRTGAIPGVGARHLARPDATTVGILGPGVMARTSLAAFLVARPGIHTVKVLGRGERSMRAFTTWLAEEFPQISTVTPVSSVEEVVRGSDIVTFCATGRADTVAEFPTVRREWVKPGAFLSMPATCNIDDALTAPNVRKVVDNSGMYEAWAAEFPYPTHPEVGIIGTKFTDLIAEGTMDRTQMEDIGAIITGEAPGRKDNEEIVVFSVGGMPVEDVAWATTLYRRAVAEGIGVRLNLWDAPALA</sequence>
<dbReference type="InterPro" id="IPR036291">
    <property type="entry name" value="NAD(P)-bd_dom_sf"/>
</dbReference>
<dbReference type="PANTHER" id="PTHR13812">
    <property type="entry name" value="KETIMINE REDUCTASE MU-CRYSTALLIN"/>
    <property type="match status" value="1"/>
</dbReference>
<accession>A0A8J2XJ58</accession>
<evidence type="ECO:0000313" key="1">
    <source>
        <dbReference type="EMBL" id="GGA04675.1"/>
    </source>
</evidence>
<dbReference type="Gene3D" id="3.40.50.720">
    <property type="entry name" value="NAD(P)-binding Rossmann-like Domain"/>
    <property type="match status" value="1"/>
</dbReference>
<organism evidence="1 2">
    <name type="scientific">Sediminivirga luteola</name>
    <dbReference type="NCBI Taxonomy" id="1774748"/>
    <lineage>
        <taxon>Bacteria</taxon>
        <taxon>Bacillati</taxon>
        <taxon>Actinomycetota</taxon>
        <taxon>Actinomycetes</taxon>
        <taxon>Micrococcales</taxon>
        <taxon>Brevibacteriaceae</taxon>
        <taxon>Sediminivirga</taxon>
    </lineage>
</organism>
<dbReference type="InterPro" id="IPR023401">
    <property type="entry name" value="ODC_N"/>
</dbReference>
<proteinExistence type="predicted"/>
<dbReference type="NCBIfam" id="NF004848">
    <property type="entry name" value="PRK06199.1"/>
    <property type="match status" value="1"/>
</dbReference>
<dbReference type="InterPro" id="IPR003462">
    <property type="entry name" value="ODC_Mu_crystall"/>
</dbReference>
<dbReference type="PIRSF" id="PIRSF001439">
    <property type="entry name" value="CryM"/>
    <property type="match status" value="1"/>
</dbReference>
<gene>
    <name evidence="1" type="ORF">GCM10011333_04040</name>
</gene>
<keyword evidence="2" id="KW-1185">Reference proteome</keyword>
<dbReference type="RefSeq" id="WP_188549265.1">
    <property type="nucleotide sequence ID" value="NZ_BMFY01000002.1"/>
</dbReference>
<protein>
    <submittedName>
        <fullName evidence="1">Ornithine cyclodeaminase</fullName>
    </submittedName>
</protein>
<dbReference type="AlphaFoldDB" id="A0A8J2XJ58"/>
<dbReference type="Proteomes" id="UP000616114">
    <property type="component" value="Unassembled WGS sequence"/>
</dbReference>
<reference evidence="1" key="1">
    <citation type="journal article" date="2014" name="Int. J. Syst. Evol. Microbiol.">
        <title>Complete genome sequence of Corynebacterium casei LMG S-19264T (=DSM 44701T), isolated from a smear-ripened cheese.</title>
        <authorList>
            <consortium name="US DOE Joint Genome Institute (JGI-PGF)"/>
            <person name="Walter F."/>
            <person name="Albersmeier A."/>
            <person name="Kalinowski J."/>
            <person name="Ruckert C."/>
        </authorList>
    </citation>
    <scope>NUCLEOTIDE SEQUENCE</scope>
    <source>
        <strain evidence="1">CGMCC 1.12785</strain>
    </source>
</reference>
<dbReference type="Pfam" id="PF02423">
    <property type="entry name" value="OCD_Mu_crystall"/>
    <property type="match status" value="1"/>
</dbReference>